<name>A0ABS0AWS7_9BACT</name>
<comment type="caution">
    <text evidence="14">The sequence shown here is derived from an EMBL/GenBank/DDBJ whole genome shotgun (WGS) entry which is preliminary data.</text>
</comment>
<keyword evidence="11 12" id="KW-0472">Membrane</keyword>
<proteinExistence type="inferred from homology"/>
<keyword evidence="8 12" id="KW-0862">Zinc</keyword>
<evidence type="ECO:0000256" key="1">
    <source>
        <dbReference type="ARBA" id="ARBA00004651"/>
    </source>
</evidence>
<feature type="transmembrane region" description="Helical" evidence="12">
    <location>
        <begin position="200"/>
        <end position="222"/>
    </location>
</feature>
<keyword evidence="15" id="KW-1185">Reference proteome</keyword>
<keyword evidence="4 12" id="KW-0645">Protease</keyword>
<feature type="domain" description="Peptidase M48" evidence="13">
    <location>
        <begin position="85"/>
        <end position="294"/>
    </location>
</feature>
<feature type="binding site" evidence="12">
    <location>
        <position position="227"/>
    </location>
    <ligand>
        <name>Zn(2+)</name>
        <dbReference type="ChEBI" id="CHEBI:29105"/>
        <note>catalytic</note>
    </ligand>
</feature>
<keyword evidence="10 12" id="KW-0482">Metalloprotease</keyword>
<feature type="active site" evidence="12">
    <location>
        <position position="150"/>
    </location>
</feature>
<evidence type="ECO:0000256" key="6">
    <source>
        <dbReference type="ARBA" id="ARBA00022723"/>
    </source>
</evidence>
<dbReference type="CDD" id="cd07335">
    <property type="entry name" value="M48B_HtpX_like"/>
    <property type="match status" value="1"/>
</dbReference>
<dbReference type="EMBL" id="JAAEJV010000001">
    <property type="protein sequence ID" value="MBF5058591.1"/>
    <property type="molecule type" value="Genomic_DNA"/>
</dbReference>
<dbReference type="GO" id="GO:0006508">
    <property type="term" value="P:proteolysis"/>
    <property type="evidence" value="ECO:0007669"/>
    <property type="project" value="UniProtKB-KW"/>
</dbReference>
<keyword evidence="5 12" id="KW-0812">Transmembrane</keyword>
<evidence type="ECO:0000313" key="14">
    <source>
        <dbReference type="EMBL" id="MBF5058591.1"/>
    </source>
</evidence>
<reference evidence="14 15" key="1">
    <citation type="submission" date="2020-01" db="EMBL/GenBank/DDBJ databases">
        <title>Draft genome sequence of Cand. Neptunochlamydia vexilliferae K9.</title>
        <authorList>
            <person name="Schulz F."/>
            <person name="Koestlbacher S."/>
            <person name="Wascher F."/>
            <person name="Pizzetti I."/>
            <person name="Horn M."/>
        </authorList>
    </citation>
    <scope>NUCLEOTIDE SEQUENCE [LARGE SCALE GENOMIC DNA]</scope>
    <source>
        <strain evidence="14 15">K9</strain>
    </source>
</reference>
<dbReference type="InterPro" id="IPR050083">
    <property type="entry name" value="HtpX_protease"/>
</dbReference>
<keyword evidence="3 12" id="KW-1003">Cell membrane</keyword>
<comment type="similarity">
    <text evidence="2 12">Belongs to the peptidase M48B family.</text>
</comment>
<evidence type="ECO:0000313" key="15">
    <source>
        <dbReference type="Proteomes" id="UP001194714"/>
    </source>
</evidence>
<dbReference type="HAMAP" id="MF_00188">
    <property type="entry name" value="Pept_M48_protease_HtpX"/>
    <property type="match status" value="1"/>
</dbReference>
<gene>
    <name evidence="12" type="primary">htpX</name>
    <name evidence="14" type="ORF">NEPTK9_000088</name>
</gene>
<evidence type="ECO:0000256" key="3">
    <source>
        <dbReference type="ARBA" id="ARBA00022475"/>
    </source>
</evidence>
<dbReference type="InterPro" id="IPR022919">
    <property type="entry name" value="Pept_M48_protease_HtpX"/>
</dbReference>
<evidence type="ECO:0000256" key="11">
    <source>
        <dbReference type="ARBA" id="ARBA00023136"/>
    </source>
</evidence>
<keyword evidence="7 12" id="KW-0378">Hydrolase</keyword>
<evidence type="ECO:0000256" key="9">
    <source>
        <dbReference type="ARBA" id="ARBA00022989"/>
    </source>
</evidence>
<feature type="transmembrane region" description="Helical" evidence="12">
    <location>
        <begin position="159"/>
        <end position="180"/>
    </location>
</feature>
<feature type="binding site" evidence="12">
    <location>
        <position position="149"/>
    </location>
    <ligand>
        <name>Zn(2+)</name>
        <dbReference type="ChEBI" id="CHEBI:29105"/>
        <note>catalytic</note>
    </ligand>
</feature>
<protein>
    <recommendedName>
        <fullName evidence="12">Protease HtpX homolog</fullName>
        <ecNumber evidence="12">3.4.24.-</ecNumber>
    </recommendedName>
</protein>
<dbReference type="NCBIfam" id="NF003965">
    <property type="entry name" value="PRK05457.1"/>
    <property type="match status" value="1"/>
</dbReference>
<organism evidence="14 15">
    <name type="scientific">Candidatus Neptunichlamydia vexilliferae</name>
    <dbReference type="NCBI Taxonomy" id="1651774"/>
    <lineage>
        <taxon>Bacteria</taxon>
        <taxon>Pseudomonadati</taxon>
        <taxon>Chlamydiota</taxon>
        <taxon>Chlamydiia</taxon>
        <taxon>Parachlamydiales</taxon>
        <taxon>Simkaniaceae</taxon>
        <taxon>Candidatus Neptunichlamydia</taxon>
    </lineage>
</organism>
<keyword evidence="6 12" id="KW-0479">Metal-binding</keyword>
<evidence type="ECO:0000256" key="7">
    <source>
        <dbReference type="ARBA" id="ARBA00022801"/>
    </source>
</evidence>
<dbReference type="Proteomes" id="UP001194714">
    <property type="component" value="Unassembled WGS sequence"/>
</dbReference>
<evidence type="ECO:0000256" key="8">
    <source>
        <dbReference type="ARBA" id="ARBA00022833"/>
    </source>
</evidence>
<comment type="subcellular location">
    <subcellularLocation>
        <location evidence="1 12">Cell membrane</location>
        <topology evidence="1 12">Multi-pass membrane protein</topology>
    </subcellularLocation>
</comment>
<dbReference type="InterPro" id="IPR001915">
    <property type="entry name" value="Peptidase_M48"/>
</dbReference>
<evidence type="ECO:0000256" key="12">
    <source>
        <dbReference type="HAMAP-Rule" id="MF_00188"/>
    </source>
</evidence>
<dbReference type="PANTHER" id="PTHR43221">
    <property type="entry name" value="PROTEASE HTPX"/>
    <property type="match status" value="1"/>
</dbReference>
<evidence type="ECO:0000256" key="5">
    <source>
        <dbReference type="ARBA" id="ARBA00022692"/>
    </source>
</evidence>
<evidence type="ECO:0000259" key="13">
    <source>
        <dbReference type="Pfam" id="PF01435"/>
    </source>
</evidence>
<evidence type="ECO:0000256" key="2">
    <source>
        <dbReference type="ARBA" id="ARBA00009779"/>
    </source>
</evidence>
<feature type="binding site" evidence="12">
    <location>
        <position position="153"/>
    </location>
    <ligand>
        <name>Zn(2+)</name>
        <dbReference type="ChEBI" id="CHEBI:29105"/>
        <note>catalytic</note>
    </ligand>
</feature>
<dbReference type="Pfam" id="PF01435">
    <property type="entry name" value="Peptidase_M48"/>
    <property type="match status" value="1"/>
</dbReference>
<dbReference type="EC" id="3.4.24.-" evidence="12"/>
<evidence type="ECO:0000256" key="10">
    <source>
        <dbReference type="ARBA" id="ARBA00023049"/>
    </source>
</evidence>
<feature type="transmembrane region" description="Helical" evidence="12">
    <location>
        <begin position="48"/>
        <end position="67"/>
    </location>
</feature>
<dbReference type="Gene3D" id="3.30.2010.10">
    <property type="entry name" value="Metalloproteases ('zincins'), catalytic domain"/>
    <property type="match status" value="1"/>
</dbReference>
<evidence type="ECO:0000256" key="4">
    <source>
        <dbReference type="ARBA" id="ARBA00022670"/>
    </source>
</evidence>
<sequence>MNLRRLHMFRRIALFLMINILVVATISVVLSVLGVRPYLTTYGLDLEALAIFCLVWGMVGSCISLALSRKMAKWLMRVKLVGPDHEVYKMVARLARDANLPDTPEVGIFDSPQMNAFATGPTKRRSLVAVSSGLISQMEKGELEAVLAHEVSHISNGDMVTMTLIQGIVNAFVMFLARVLAYAVTSASRSNNRRFSYGSYYLFTILFEIVFMIAGTLVVTAFSRMREYRADRGAAILTRKEQMIAALERLKGVRTPTETKKSAMNALMISMPRRGMGLFSTHPSLDARIERLKELPGR</sequence>
<accession>A0ABS0AWS7</accession>
<dbReference type="PANTHER" id="PTHR43221:SF1">
    <property type="entry name" value="PROTEASE HTPX"/>
    <property type="match status" value="1"/>
</dbReference>
<comment type="cofactor">
    <cofactor evidence="12">
        <name>Zn(2+)</name>
        <dbReference type="ChEBI" id="CHEBI:29105"/>
    </cofactor>
    <text evidence="12">Binds 1 zinc ion per subunit.</text>
</comment>
<dbReference type="GO" id="GO:0008233">
    <property type="term" value="F:peptidase activity"/>
    <property type="evidence" value="ECO:0007669"/>
    <property type="project" value="UniProtKB-KW"/>
</dbReference>
<feature type="transmembrane region" description="Helical" evidence="12">
    <location>
        <begin position="12"/>
        <end position="36"/>
    </location>
</feature>
<keyword evidence="9 12" id="KW-1133">Transmembrane helix</keyword>